<dbReference type="Pfam" id="PF08843">
    <property type="entry name" value="AbiEii"/>
    <property type="match status" value="1"/>
</dbReference>
<protein>
    <recommendedName>
        <fullName evidence="3">Nucleotidyl transferase AbiEii/AbiGii toxin family protein</fullName>
    </recommendedName>
</protein>
<comment type="caution">
    <text evidence="1">The sequence shown here is derived from an EMBL/GenBank/DDBJ whole genome shotgun (WGS) entry which is preliminary data.</text>
</comment>
<gene>
    <name evidence="1" type="ORF">EMU01_18940</name>
</gene>
<accession>A0ABQ0VE30</accession>
<dbReference type="EMBL" id="BJWA01000013">
    <property type="protein sequence ID" value="GEL80750.1"/>
    <property type="molecule type" value="Genomic_DNA"/>
</dbReference>
<organism evidence="1 2">
    <name type="scientific">Enterococcus mundtii</name>
    <dbReference type="NCBI Taxonomy" id="53346"/>
    <lineage>
        <taxon>Bacteria</taxon>
        <taxon>Bacillati</taxon>
        <taxon>Bacillota</taxon>
        <taxon>Bacilli</taxon>
        <taxon>Lactobacillales</taxon>
        <taxon>Enterococcaceae</taxon>
        <taxon>Enterococcus</taxon>
    </lineage>
</organism>
<dbReference type="GeneID" id="60998576"/>
<dbReference type="InterPro" id="IPR014942">
    <property type="entry name" value="AbiEii"/>
</dbReference>
<keyword evidence="2" id="KW-1185">Reference proteome</keyword>
<sequence>MYTKNLKKYCLYKEKKNDSSFTTDWYASVENNYQNLDHNLLDKVTHALYLLEKLTDTQLEFIFKGGTCLLLLLEKIKRFSIDIDIVITEIISKEKLSDTLQTIIDCSIFTRFEEQSRYQTEIPKVHFKFFYPSPLDGTESYVLLDILFEPSPYNHLIELPIKSPFVVTSPPNKIVSVPDIENILGDKLTAFAPNTTGIPYNKGKEMEIIKQLFDIESLFDQAIDLGKIRAAFIKCAKQELIYRELSSLNPEDVLDDILKTACIIGGRGSSYKETFLKLEDGIRRIKSHIISRNYILEEAVVSASKAAYLACLLKSNHTNIDHYNSSKPLSELTGVPLFKKMGKIKKFSPEAYYYFVKAQEII</sequence>
<reference evidence="1 2" key="1">
    <citation type="submission" date="2019-07" db="EMBL/GenBank/DDBJ databases">
        <title>Whole genome shotgun sequence of Enterococcus mundtii NBRC 100490.</title>
        <authorList>
            <person name="Hosoyama A."/>
            <person name="Uohara A."/>
            <person name="Ohji S."/>
            <person name="Ichikawa N."/>
        </authorList>
    </citation>
    <scope>NUCLEOTIDE SEQUENCE [LARGE SCALE GENOMIC DNA]</scope>
    <source>
        <strain evidence="1 2">NBRC 100490</strain>
    </source>
</reference>
<evidence type="ECO:0000313" key="1">
    <source>
        <dbReference type="EMBL" id="GEL80750.1"/>
    </source>
</evidence>
<evidence type="ECO:0000313" key="2">
    <source>
        <dbReference type="Proteomes" id="UP000321175"/>
    </source>
</evidence>
<dbReference type="RefSeq" id="WP_071867008.1">
    <property type="nucleotide sequence ID" value="NZ_BJWA01000013.1"/>
</dbReference>
<dbReference type="Proteomes" id="UP000321175">
    <property type="component" value="Unassembled WGS sequence"/>
</dbReference>
<evidence type="ECO:0008006" key="3">
    <source>
        <dbReference type="Google" id="ProtNLM"/>
    </source>
</evidence>
<name>A0ABQ0VE30_ENTMU</name>
<proteinExistence type="predicted"/>
<dbReference type="Gene3D" id="3.10.450.620">
    <property type="entry name" value="JHP933, nucleotidyltransferase-like core domain"/>
    <property type="match status" value="1"/>
</dbReference>